<proteinExistence type="predicted"/>
<dbReference type="OrthoDB" id="2970317at2"/>
<gene>
    <name evidence="1" type="ORF">GCM10011351_28140</name>
</gene>
<organism evidence="1 2">
    <name type="scientific">Paraliobacillus quinghaiensis</name>
    <dbReference type="NCBI Taxonomy" id="470815"/>
    <lineage>
        <taxon>Bacteria</taxon>
        <taxon>Bacillati</taxon>
        <taxon>Bacillota</taxon>
        <taxon>Bacilli</taxon>
        <taxon>Bacillales</taxon>
        <taxon>Bacillaceae</taxon>
        <taxon>Paraliobacillus</taxon>
    </lineage>
</organism>
<name>A0A917WYL6_9BACI</name>
<accession>A0A917WYL6</accession>
<dbReference type="RefSeq" id="WP_117156595.1">
    <property type="nucleotide sequence ID" value="NZ_BMLG01000022.1"/>
</dbReference>
<reference evidence="1" key="1">
    <citation type="journal article" date="2014" name="Int. J. Syst. Evol. Microbiol.">
        <title>Complete genome sequence of Corynebacterium casei LMG S-19264T (=DSM 44701T), isolated from a smear-ripened cheese.</title>
        <authorList>
            <consortium name="US DOE Joint Genome Institute (JGI-PGF)"/>
            <person name="Walter F."/>
            <person name="Albersmeier A."/>
            <person name="Kalinowski J."/>
            <person name="Ruckert C."/>
        </authorList>
    </citation>
    <scope>NUCLEOTIDE SEQUENCE</scope>
    <source>
        <strain evidence="1">CGMCC 1.6333</strain>
    </source>
</reference>
<dbReference type="AlphaFoldDB" id="A0A917WYL6"/>
<dbReference type="Proteomes" id="UP000618460">
    <property type="component" value="Unassembled WGS sequence"/>
</dbReference>
<evidence type="ECO:0000313" key="2">
    <source>
        <dbReference type="Proteomes" id="UP000618460"/>
    </source>
</evidence>
<protein>
    <submittedName>
        <fullName evidence="1">Uncharacterized protein</fullName>
    </submittedName>
</protein>
<reference evidence="1" key="2">
    <citation type="submission" date="2020-09" db="EMBL/GenBank/DDBJ databases">
        <authorList>
            <person name="Sun Q."/>
            <person name="Zhou Y."/>
        </authorList>
    </citation>
    <scope>NUCLEOTIDE SEQUENCE</scope>
    <source>
        <strain evidence="1">CGMCC 1.6333</strain>
    </source>
</reference>
<comment type="caution">
    <text evidence="1">The sequence shown here is derived from an EMBL/GenBank/DDBJ whole genome shotgun (WGS) entry which is preliminary data.</text>
</comment>
<dbReference type="EMBL" id="BMLG01000022">
    <property type="protein sequence ID" value="GGM40381.1"/>
    <property type="molecule type" value="Genomic_DNA"/>
</dbReference>
<keyword evidence="2" id="KW-1185">Reference proteome</keyword>
<evidence type="ECO:0000313" key="1">
    <source>
        <dbReference type="EMBL" id="GGM40381.1"/>
    </source>
</evidence>
<sequence length="105" mass="12511">MIQIIGTTEVYFNSEYTMLEDIKYHLIRTLENYEIINHDTTAQKNKIKIKFTLNMEERYECKSLLDYNSYALKEFKKRLPSTVDTSYIQTIDIRTAPGKVKNRFS</sequence>